<feature type="region of interest" description="Disordered" evidence="1">
    <location>
        <begin position="75"/>
        <end position="94"/>
    </location>
</feature>
<name>A0ABQ6C2X4_9BURK</name>
<feature type="transmembrane region" description="Helical" evidence="2">
    <location>
        <begin position="21"/>
        <end position="44"/>
    </location>
</feature>
<sequence length="712" mass="73098">MTKTPASALTHRSRQLGSVAVNATIAFSLIIVLLIGTELGYLFYQKRELQKAVDLAALAGAQSVEPTRCDSARAAARANANGSGSGESDSTRNLPRGFSLSDEQIVCGHWDAAYTEERHFRPGETDHNAVHITIDAAPPSLLPFFPGTRQIRVEALAAVDTPMAAFSVGSRLARVGDSLLGDLLKGIGLDLTGTSLVSYDGLAQAQVTPRGLLEALGIPVDADIGIGEFNDLLAAREVALGDLLDAVVTVAGESSLLGANVALLNALQARLGVSDLLVQLGSLSGASGLFAQIEAPTTSAALDVGVNALDLVYSAIGVATKNHAVAVDLGSIANLVSAKVVVIEPPSVAMGGIGATAYTAQVRAFVDVDTGSLPVIGSAVRVKLPIMIDLVNGRGTITGMCSADLRSPVGEDRAEIEVQASVAKVCVGRPGANPANENEIFSTRSSCETDLANEQLLRVSLLGVNLASLNTHFDIDALELRDRVVLAEGETGTVGNNLLLGSTLQNITDALLAVLLGEALDQGPSLSLSQRQALAQQLWNEQGAACSTRSCRIARMEAIQAEIENATNGLGGFLGGLVGDTLGIVADLLTLDVLGLLQGVGNLVGGLLGAVGDLLGGLIGGCTALIGSNDPACVNKIASDLGGDASSGSGGTVPNAIVALVAFIFQVLQPILDSIGNAILTPLLRDVLGINLGEVDVHLRTLNCQAQARLVY</sequence>
<keyword evidence="5" id="KW-1185">Reference proteome</keyword>
<feature type="domain" description="DUF2134" evidence="3">
    <location>
        <begin position="59"/>
        <end position="157"/>
    </location>
</feature>
<organism evidence="4 5">
    <name type="scientific">Hydrogenophaga electricum</name>
    <dbReference type="NCBI Taxonomy" id="1230953"/>
    <lineage>
        <taxon>Bacteria</taxon>
        <taxon>Pseudomonadati</taxon>
        <taxon>Pseudomonadota</taxon>
        <taxon>Betaproteobacteria</taxon>
        <taxon>Burkholderiales</taxon>
        <taxon>Comamonadaceae</taxon>
        <taxon>Hydrogenophaga</taxon>
    </lineage>
</organism>
<dbReference type="RefSeq" id="WP_284307613.1">
    <property type="nucleotide sequence ID" value="NZ_BSPB01000012.1"/>
</dbReference>
<dbReference type="InterPro" id="IPR018705">
    <property type="entry name" value="DUF2134_membrane"/>
</dbReference>
<keyword evidence="2" id="KW-1133">Transmembrane helix</keyword>
<proteinExistence type="predicted"/>
<evidence type="ECO:0000259" key="3">
    <source>
        <dbReference type="Pfam" id="PF09977"/>
    </source>
</evidence>
<gene>
    <name evidence="4" type="ORF">GCM10007935_19300</name>
</gene>
<evidence type="ECO:0000313" key="4">
    <source>
        <dbReference type="EMBL" id="GLS14499.1"/>
    </source>
</evidence>
<evidence type="ECO:0000256" key="1">
    <source>
        <dbReference type="SAM" id="MobiDB-lite"/>
    </source>
</evidence>
<dbReference type="Proteomes" id="UP001156903">
    <property type="component" value="Unassembled WGS sequence"/>
</dbReference>
<evidence type="ECO:0000256" key="2">
    <source>
        <dbReference type="SAM" id="Phobius"/>
    </source>
</evidence>
<protein>
    <recommendedName>
        <fullName evidence="3">DUF2134 domain-containing protein</fullName>
    </recommendedName>
</protein>
<keyword evidence="2" id="KW-0472">Membrane</keyword>
<keyword evidence="2" id="KW-0812">Transmembrane</keyword>
<comment type="caution">
    <text evidence="4">The sequence shown here is derived from an EMBL/GenBank/DDBJ whole genome shotgun (WGS) entry which is preliminary data.</text>
</comment>
<dbReference type="Pfam" id="PF09977">
    <property type="entry name" value="Tad_C"/>
    <property type="match status" value="1"/>
</dbReference>
<evidence type="ECO:0000313" key="5">
    <source>
        <dbReference type="Proteomes" id="UP001156903"/>
    </source>
</evidence>
<accession>A0ABQ6C2X4</accession>
<dbReference type="EMBL" id="BSPB01000012">
    <property type="protein sequence ID" value="GLS14499.1"/>
    <property type="molecule type" value="Genomic_DNA"/>
</dbReference>
<reference evidence="5" key="1">
    <citation type="journal article" date="2019" name="Int. J. Syst. Evol. Microbiol.">
        <title>The Global Catalogue of Microorganisms (GCM) 10K type strain sequencing project: providing services to taxonomists for standard genome sequencing and annotation.</title>
        <authorList>
            <consortium name="The Broad Institute Genomics Platform"/>
            <consortium name="The Broad Institute Genome Sequencing Center for Infectious Disease"/>
            <person name="Wu L."/>
            <person name="Ma J."/>
        </authorList>
    </citation>
    <scope>NUCLEOTIDE SEQUENCE [LARGE SCALE GENOMIC DNA]</scope>
    <source>
        <strain evidence="5">NBRC 109341</strain>
    </source>
</reference>